<proteinExistence type="predicted"/>
<evidence type="ECO:0000313" key="2">
    <source>
        <dbReference type="Proteomes" id="UP000299102"/>
    </source>
</evidence>
<gene>
    <name evidence="1" type="ORF">EVAR_11787_1</name>
</gene>
<accession>A0A4C1UPH1</accession>
<organism evidence="1 2">
    <name type="scientific">Eumeta variegata</name>
    <name type="common">Bagworm moth</name>
    <name type="synonym">Eumeta japonica</name>
    <dbReference type="NCBI Taxonomy" id="151549"/>
    <lineage>
        <taxon>Eukaryota</taxon>
        <taxon>Metazoa</taxon>
        <taxon>Ecdysozoa</taxon>
        <taxon>Arthropoda</taxon>
        <taxon>Hexapoda</taxon>
        <taxon>Insecta</taxon>
        <taxon>Pterygota</taxon>
        <taxon>Neoptera</taxon>
        <taxon>Endopterygota</taxon>
        <taxon>Lepidoptera</taxon>
        <taxon>Glossata</taxon>
        <taxon>Ditrysia</taxon>
        <taxon>Tineoidea</taxon>
        <taxon>Psychidae</taxon>
        <taxon>Oiketicinae</taxon>
        <taxon>Eumeta</taxon>
    </lineage>
</organism>
<sequence>MISIDLYDLGTLALHFCPSRDGSLYDKEHLFLESCSTFAVTKEHLCMYSAPSRARRRMADFPLCADLEFMLRDLETDKSSFLACLAKSVFTLSFRRHKYRTRARGGGVGVLAAGPADARPPADAAGGPDYVTPSPHPVILLLARLDESEFVSCARTNDMMKLATE</sequence>
<dbReference type="Proteomes" id="UP000299102">
    <property type="component" value="Unassembled WGS sequence"/>
</dbReference>
<evidence type="ECO:0000313" key="1">
    <source>
        <dbReference type="EMBL" id="GBP28325.1"/>
    </source>
</evidence>
<keyword evidence="2" id="KW-1185">Reference proteome</keyword>
<dbReference type="AlphaFoldDB" id="A0A4C1UPH1"/>
<protein>
    <submittedName>
        <fullName evidence="1">Uncharacterized protein</fullName>
    </submittedName>
</protein>
<dbReference type="EMBL" id="BGZK01000205">
    <property type="protein sequence ID" value="GBP28325.1"/>
    <property type="molecule type" value="Genomic_DNA"/>
</dbReference>
<comment type="caution">
    <text evidence="1">The sequence shown here is derived from an EMBL/GenBank/DDBJ whole genome shotgun (WGS) entry which is preliminary data.</text>
</comment>
<reference evidence="1 2" key="1">
    <citation type="journal article" date="2019" name="Commun. Biol.">
        <title>The bagworm genome reveals a unique fibroin gene that provides high tensile strength.</title>
        <authorList>
            <person name="Kono N."/>
            <person name="Nakamura H."/>
            <person name="Ohtoshi R."/>
            <person name="Tomita M."/>
            <person name="Numata K."/>
            <person name="Arakawa K."/>
        </authorList>
    </citation>
    <scope>NUCLEOTIDE SEQUENCE [LARGE SCALE GENOMIC DNA]</scope>
</reference>
<name>A0A4C1UPH1_EUMVA</name>